<sequence length="42" mass="4677">MLIVENELHIIGFLAYYMLFGSFSFLGITPLETSTLHGSTIV</sequence>
<name>A0A0A9BIM9_ARUDO</name>
<keyword evidence="1" id="KW-0472">Membrane</keyword>
<dbReference type="AlphaFoldDB" id="A0A0A9BIM9"/>
<feature type="transmembrane region" description="Helical" evidence="1">
    <location>
        <begin position="7"/>
        <end position="28"/>
    </location>
</feature>
<keyword evidence="1" id="KW-0812">Transmembrane</keyword>
<accession>A0A0A9BIM9</accession>
<reference evidence="2" key="2">
    <citation type="journal article" date="2015" name="Data Brief">
        <title>Shoot transcriptome of the giant reed, Arundo donax.</title>
        <authorList>
            <person name="Barrero R.A."/>
            <person name="Guerrero F.D."/>
            <person name="Moolhuijzen P."/>
            <person name="Goolsby J.A."/>
            <person name="Tidwell J."/>
            <person name="Bellgard S.E."/>
            <person name="Bellgard M.I."/>
        </authorList>
    </citation>
    <scope>NUCLEOTIDE SEQUENCE</scope>
    <source>
        <tissue evidence="2">Shoot tissue taken approximately 20 cm above the soil surface</tissue>
    </source>
</reference>
<evidence type="ECO:0000256" key="1">
    <source>
        <dbReference type="SAM" id="Phobius"/>
    </source>
</evidence>
<keyword evidence="1" id="KW-1133">Transmembrane helix</keyword>
<proteinExistence type="predicted"/>
<evidence type="ECO:0000313" key="2">
    <source>
        <dbReference type="EMBL" id="JAD63226.1"/>
    </source>
</evidence>
<reference evidence="2" key="1">
    <citation type="submission" date="2014-09" db="EMBL/GenBank/DDBJ databases">
        <authorList>
            <person name="Magalhaes I.L.F."/>
            <person name="Oliveira U."/>
            <person name="Santos F.R."/>
            <person name="Vidigal T.H.D.A."/>
            <person name="Brescovit A.D."/>
            <person name="Santos A.J."/>
        </authorList>
    </citation>
    <scope>NUCLEOTIDE SEQUENCE</scope>
    <source>
        <tissue evidence="2">Shoot tissue taken approximately 20 cm above the soil surface</tissue>
    </source>
</reference>
<dbReference type="EMBL" id="GBRH01234669">
    <property type="protein sequence ID" value="JAD63226.1"/>
    <property type="molecule type" value="Transcribed_RNA"/>
</dbReference>
<protein>
    <submittedName>
        <fullName evidence="2">Uncharacterized protein</fullName>
    </submittedName>
</protein>
<organism evidence="2">
    <name type="scientific">Arundo donax</name>
    <name type="common">Giant reed</name>
    <name type="synonym">Donax arundinaceus</name>
    <dbReference type="NCBI Taxonomy" id="35708"/>
    <lineage>
        <taxon>Eukaryota</taxon>
        <taxon>Viridiplantae</taxon>
        <taxon>Streptophyta</taxon>
        <taxon>Embryophyta</taxon>
        <taxon>Tracheophyta</taxon>
        <taxon>Spermatophyta</taxon>
        <taxon>Magnoliopsida</taxon>
        <taxon>Liliopsida</taxon>
        <taxon>Poales</taxon>
        <taxon>Poaceae</taxon>
        <taxon>PACMAD clade</taxon>
        <taxon>Arundinoideae</taxon>
        <taxon>Arundineae</taxon>
        <taxon>Arundo</taxon>
    </lineage>
</organism>